<dbReference type="RefSeq" id="WP_377712208.1">
    <property type="nucleotide sequence ID" value="NZ_JBHTJM010000001.1"/>
</dbReference>
<evidence type="ECO:0000313" key="1">
    <source>
        <dbReference type="EMBL" id="MFD0962495.1"/>
    </source>
</evidence>
<keyword evidence="2" id="KW-1185">Reference proteome</keyword>
<comment type="caution">
    <text evidence="1">The sequence shown here is derived from an EMBL/GenBank/DDBJ whole genome shotgun (WGS) entry which is preliminary data.</text>
</comment>
<evidence type="ECO:0000313" key="2">
    <source>
        <dbReference type="Proteomes" id="UP001596997"/>
    </source>
</evidence>
<reference evidence="2" key="1">
    <citation type="journal article" date="2019" name="Int. J. Syst. Evol. Microbiol.">
        <title>The Global Catalogue of Microorganisms (GCM) 10K type strain sequencing project: providing services to taxonomists for standard genome sequencing and annotation.</title>
        <authorList>
            <consortium name="The Broad Institute Genomics Platform"/>
            <consortium name="The Broad Institute Genome Sequencing Center for Infectious Disease"/>
            <person name="Wu L."/>
            <person name="Ma J."/>
        </authorList>
    </citation>
    <scope>NUCLEOTIDE SEQUENCE [LARGE SCALE GENOMIC DNA]</scope>
    <source>
        <strain evidence="2">CCUG 62114</strain>
    </source>
</reference>
<organism evidence="1 2">
    <name type="scientific">Pseudofulvibacter geojedonensis</name>
    <dbReference type="NCBI Taxonomy" id="1123758"/>
    <lineage>
        <taxon>Bacteria</taxon>
        <taxon>Pseudomonadati</taxon>
        <taxon>Bacteroidota</taxon>
        <taxon>Flavobacteriia</taxon>
        <taxon>Flavobacteriales</taxon>
        <taxon>Flavobacteriaceae</taxon>
        <taxon>Pseudofulvibacter</taxon>
    </lineage>
</organism>
<dbReference type="PROSITE" id="PS51257">
    <property type="entry name" value="PROKAR_LIPOPROTEIN"/>
    <property type="match status" value="1"/>
</dbReference>
<name>A0ABW3HZ23_9FLAO</name>
<dbReference type="Proteomes" id="UP001596997">
    <property type="component" value="Unassembled WGS sequence"/>
</dbReference>
<accession>A0ABW3HZ23</accession>
<proteinExistence type="predicted"/>
<dbReference type="EMBL" id="JBHTJM010000001">
    <property type="protein sequence ID" value="MFD0962495.1"/>
    <property type="molecule type" value="Genomic_DNA"/>
</dbReference>
<gene>
    <name evidence="1" type="ORF">ACFQ1O_00585</name>
</gene>
<protein>
    <submittedName>
        <fullName evidence="1">DNA topoisomerase IV</fullName>
    </submittedName>
</protein>
<sequence>MQKISLFILLILITSCYEKPERNCSDFKSGTFEYEYEVKGELKKATFTRNDTLEIDYHGKHIDSIHVTWINDCEYILRNINPKTMLEKKAIHFKILTTKGNTYTFESQLVNDPLKRKSKGTVTKTN</sequence>